<reference evidence="2 3" key="1">
    <citation type="submission" date="2023-04" db="EMBL/GenBank/DDBJ databases">
        <title>Draft genome sequence of acteroides sedimenti strain YN3PY1.</title>
        <authorList>
            <person name="Yoshida N."/>
        </authorList>
    </citation>
    <scope>NUCLEOTIDE SEQUENCE [LARGE SCALE GENOMIC DNA]</scope>
    <source>
        <strain evidence="2 3">YN3PY1</strain>
    </source>
</reference>
<dbReference type="EMBL" id="AP028055">
    <property type="protein sequence ID" value="BEG98217.1"/>
    <property type="molecule type" value="Genomic_DNA"/>
</dbReference>
<accession>A0ABN6Z0U4</accession>
<feature type="transmembrane region" description="Helical" evidence="1">
    <location>
        <begin position="63"/>
        <end position="81"/>
    </location>
</feature>
<sequence length="134" mass="15902">MKLFRFLFYRLYQLMISVGNKDLAEFCAILLMTMTLFLNYITLKSLLYVFTKINKNILDIPNTIVLTIAFVLVSIFYLSFAREKKFLEIKMEYENESRKKLLTGRLVVICYLVLSYLLFSLGLYLMMMKNRGEL</sequence>
<evidence type="ECO:0000313" key="2">
    <source>
        <dbReference type="EMBL" id="BEG98217.1"/>
    </source>
</evidence>
<feature type="transmembrane region" description="Helical" evidence="1">
    <location>
        <begin position="102"/>
        <end position="127"/>
    </location>
</feature>
<name>A0ABN6Z0U4_9BACE</name>
<dbReference type="RefSeq" id="WP_353332974.1">
    <property type="nucleotide sequence ID" value="NZ_AP028055.1"/>
</dbReference>
<proteinExistence type="predicted"/>
<dbReference type="Proteomes" id="UP001496674">
    <property type="component" value="Chromosome"/>
</dbReference>
<feature type="transmembrane region" description="Helical" evidence="1">
    <location>
        <begin position="23"/>
        <end position="43"/>
    </location>
</feature>
<organism evidence="2 3">
    <name type="scientific">Bacteroides sedimenti</name>
    <dbReference type="NCBI Taxonomy" id="2136147"/>
    <lineage>
        <taxon>Bacteria</taxon>
        <taxon>Pseudomonadati</taxon>
        <taxon>Bacteroidota</taxon>
        <taxon>Bacteroidia</taxon>
        <taxon>Bacteroidales</taxon>
        <taxon>Bacteroidaceae</taxon>
        <taxon>Bacteroides</taxon>
    </lineage>
</organism>
<keyword evidence="3" id="KW-1185">Reference proteome</keyword>
<keyword evidence="1" id="KW-0472">Membrane</keyword>
<evidence type="ECO:0000313" key="3">
    <source>
        <dbReference type="Proteomes" id="UP001496674"/>
    </source>
</evidence>
<evidence type="ECO:0008006" key="4">
    <source>
        <dbReference type="Google" id="ProtNLM"/>
    </source>
</evidence>
<keyword evidence="1" id="KW-1133">Transmembrane helix</keyword>
<evidence type="ECO:0000256" key="1">
    <source>
        <dbReference type="SAM" id="Phobius"/>
    </source>
</evidence>
<protein>
    <recommendedName>
        <fullName evidence="4">ABC transporter permease</fullName>
    </recommendedName>
</protein>
<keyword evidence="1" id="KW-0812">Transmembrane</keyword>
<gene>
    <name evidence="2" type="ORF">BSYN_04820</name>
</gene>